<protein>
    <recommendedName>
        <fullName evidence="1">Tetratricopeptide repeat protein 5 OB fold domain-containing protein</fullName>
    </recommendedName>
</protein>
<dbReference type="InterPro" id="IPR032076">
    <property type="entry name" value="TTC5_OB"/>
</dbReference>
<gene>
    <name evidence="2" type="ORF">CQW23_25270</name>
</gene>
<dbReference type="Pfam" id="PF16669">
    <property type="entry name" value="TTC5_OB"/>
    <property type="match status" value="1"/>
</dbReference>
<organism evidence="2 3">
    <name type="scientific">Capsicum baccatum</name>
    <name type="common">Peruvian pepper</name>
    <dbReference type="NCBI Taxonomy" id="33114"/>
    <lineage>
        <taxon>Eukaryota</taxon>
        <taxon>Viridiplantae</taxon>
        <taxon>Streptophyta</taxon>
        <taxon>Embryophyta</taxon>
        <taxon>Tracheophyta</taxon>
        <taxon>Spermatophyta</taxon>
        <taxon>Magnoliopsida</taxon>
        <taxon>eudicotyledons</taxon>
        <taxon>Gunneridae</taxon>
        <taxon>Pentapetalae</taxon>
        <taxon>asterids</taxon>
        <taxon>lamiids</taxon>
        <taxon>Solanales</taxon>
        <taxon>Solanaceae</taxon>
        <taxon>Solanoideae</taxon>
        <taxon>Capsiceae</taxon>
        <taxon>Capsicum</taxon>
    </lineage>
</organism>
<dbReference type="Proteomes" id="UP000224567">
    <property type="component" value="Unassembled WGS sequence"/>
</dbReference>
<feature type="domain" description="Tetratricopeptide repeat protein 5 OB fold" evidence="1">
    <location>
        <begin position="115"/>
        <end position="164"/>
    </location>
</feature>
<evidence type="ECO:0000259" key="1">
    <source>
        <dbReference type="Pfam" id="PF16669"/>
    </source>
</evidence>
<sequence>MENGAEFGNYVNGLSLKKMKVAVLDEIDAEMEENLDKPEHISDVFIAPDHCNSEAAVSIPLPDEIDDEMEEDSDKPEDVNDVSIALDRNNFEGQIKAKRLSSLSSSLATVDLSHSYKRVTMDLLSEGLNKGIAITGKVLFFAKNESLAPLCYVLSDASHTCYVIWYTQ</sequence>
<accession>A0A2G2VKI0</accession>
<reference evidence="2 3" key="1">
    <citation type="journal article" date="2017" name="Genome Biol.">
        <title>New reference genome sequences of hot pepper reveal the massive evolution of plant disease-resistance genes by retroduplication.</title>
        <authorList>
            <person name="Kim S."/>
            <person name="Park J."/>
            <person name="Yeom S.I."/>
            <person name="Kim Y.M."/>
            <person name="Seo E."/>
            <person name="Kim K.T."/>
            <person name="Kim M.S."/>
            <person name="Lee J.M."/>
            <person name="Cheong K."/>
            <person name="Shin H.S."/>
            <person name="Kim S.B."/>
            <person name="Han K."/>
            <person name="Lee J."/>
            <person name="Park M."/>
            <person name="Lee H.A."/>
            <person name="Lee H.Y."/>
            <person name="Lee Y."/>
            <person name="Oh S."/>
            <person name="Lee J.H."/>
            <person name="Choi E."/>
            <person name="Choi E."/>
            <person name="Lee S.E."/>
            <person name="Jeon J."/>
            <person name="Kim H."/>
            <person name="Choi G."/>
            <person name="Song H."/>
            <person name="Lee J."/>
            <person name="Lee S.C."/>
            <person name="Kwon J.K."/>
            <person name="Lee H.Y."/>
            <person name="Koo N."/>
            <person name="Hong Y."/>
            <person name="Kim R.W."/>
            <person name="Kang W.H."/>
            <person name="Huh J.H."/>
            <person name="Kang B.C."/>
            <person name="Yang T.J."/>
            <person name="Lee Y.H."/>
            <person name="Bennetzen J.L."/>
            <person name="Choi D."/>
        </authorList>
    </citation>
    <scope>NUCLEOTIDE SEQUENCE [LARGE SCALE GENOMIC DNA]</scope>
    <source>
        <strain evidence="3">cv. PBC81</strain>
    </source>
</reference>
<dbReference type="InterPro" id="IPR038645">
    <property type="entry name" value="TTC5_OB_sf"/>
</dbReference>
<evidence type="ECO:0000313" key="2">
    <source>
        <dbReference type="EMBL" id="PHT33470.1"/>
    </source>
</evidence>
<dbReference type="Gene3D" id="2.40.50.550">
    <property type="match status" value="1"/>
</dbReference>
<name>A0A2G2VKI0_CAPBA</name>
<evidence type="ECO:0000313" key="3">
    <source>
        <dbReference type="Proteomes" id="UP000224567"/>
    </source>
</evidence>
<dbReference type="OrthoDB" id="423589at2759"/>
<dbReference type="EMBL" id="MLFT02000011">
    <property type="protein sequence ID" value="PHT33470.1"/>
    <property type="molecule type" value="Genomic_DNA"/>
</dbReference>
<reference evidence="3" key="2">
    <citation type="journal article" date="2017" name="J. Anim. Genet.">
        <title>Multiple reference genome sequences of hot pepper reveal the massive evolution of plant disease resistance genes by retroduplication.</title>
        <authorList>
            <person name="Kim S."/>
            <person name="Park J."/>
            <person name="Yeom S.-I."/>
            <person name="Kim Y.-M."/>
            <person name="Seo E."/>
            <person name="Kim K.-T."/>
            <person name="Kim M.-S."/>
            <person name="Lee J.M."/>
            <person name="Cheong K."/>
            <person name="Shin H.-S."/>
            <person name="Kim S.-B."/>
            <person name="Han K."/>
            <person name="Lee J."/>
            <person name="Park M."/>
            <person name="Lee H.-A."/>
            <person name="Lee H.-Y."/>
            <person name="Lee Y."/>
            <person name="Oh S."/>
            <person name="Lee J.H."/>
            <person name="Choi E."/>
            <person name="Choi E."/>
            <person name="Lee S.E."/>
            <person name="Jeon J."/>
            <person name="Kim H."/>
            <person name="Choi G."/>
            <person name="Song H."/>
            <person name="Lee J."/>
            <person name="Lee S.-C."/>
            <person name="Kwon J.-K."/>
            <person name="Lee H.-Y."/>
            <person name="Koo N."/>
            <person name="Hong Y."/>
            <person name="Kim R.W."/>
            <person name="Kang W.-H."/>
            <person name="Huh J.H."/>
            <person name="Kang B.-C."/>
            <person name="Yang T.-J."/>
            <person name="Lee Y.-H."/>
            <person name="Bennetzen J.L."/>
            <person name="Choi D."/>
        </authorList>
    </citation>
    <scope>NUCLEOTIDE SEQUENCE [LARGE SCALE GENOMIC DNA]</scope>
    <source>
        <strain evidence="3">cv. PBC81</strain>
    </source>
</reference>
<comment type="caution">
    <text evidence="2">The sequence shown here is derived from an EMBL/GenBank/DDBJ whole genome shotgun (WGS) entry which is preliminary data.</text>
</comment>
<proteinExistence type="predicted"/>
<keyword evidence="3" id="KW-1185">Reference proteome</keyword>
<dbReference type="STRING" id="33114.A0A2G2VKI0"/>
<dbReference type="AlphaFoldDB" id="A0A2G2VKI0"/>